<evidence type="ECO:0000313" key="1">
    <source>
        <dbReference type="EMBL" id="KAK5095910.1"/>
    </source>
</evidence>
<sequence>MSRPVSVHRFTARRQRLQEVNSRLPKTLEDNRHIPDYIRGPDGPLYNLQEELEEMRAVMRRHVLGIVENSDDLQVIQLHIDLIKRYYWHLDDKMKILKRLVDALSVYLPSDKHDTWEEVDDLIHEYYHCHDSSQFHSSFFNNNNPRANVVPHREDYPFLHALWLELDRLDLLLAMISMKVESVATQFTGEFWVSSARIRAQMLECP</sequence>
<keyword evidence="2" id="KW-1185">Reference proteome</keyword>
<dbReference type="Proteomes" id="UP001345013">
    <property type="component" value="Unassembled WGS sequence"/>
</dbReference>
<dbReference type="EMBL" id="JAVRRG010000025">
    <property type="protein sequence ID" value="KAK5095910.1"/>
    <property type="molecule type" value="Genomic_DNA"/>
</dbReference>
<gene>
    <name evidence="1" type="ORF">LTR24_002874</name>
</gene>
<evidence type="ECO:0000313" key="2">
    <source>
        <dbReference type="Proteomes" id="UP001345013"/>
    </source>
</evidence>
<comment type="caution">
    <text evidence="1">The sequence shown here is derived from an EMBL/GenBank/DDBJ whole genome shotgun (WGS) entry which is preliminary data.</text>
</comment>
<proteinExistence type="predicted"/>
<protein>
    <submittedName>
        <fullName evidence="1">Uncharacterized protein</fullName>
    </submittedName>
</protein>
<organism evidence="1 2">
    <name type="scientific">Lithohypha guttulata</name>
    <dbReference type="NCBI Taxonomy" id="1690604"/>
    <lineage>
        <taxon>Eukaryota</taxon>
        <taxon>Fungi</taxon>
        <taxon>Dikarya</taxon>
        <taxon>Ascomycota</taxon>
        <taxon>Pezizomycotina</taxon>
        <taxon>Eurotiomycetes</taxon>
        <taxon>Chaetothyriomycetidae</taxon>
        <taxon>Chaetothyriales</taxon>
        <taxon>Trichomeriaceae</taxon>
        <taxon>Lithohypha</taxon>
    </lineage>
</organism>
<accession>A0ABR0KGN1</accession>
<reference evidence="1 2" key="1">
    <citation type="submission" date="2023-08" db="EMBL/GenBank/DDBJ databases">
        <title>Black Yeasts Isolated from many extreme environments.</title>
        <authorList>
            <person name="Coleine C."/>
            <person name="Stajich J.E."/>
            <person name="Selbmann L."/>
        </authorList>
    </citation>
    <scope>NUCLEOTIDE SEQUENCE [LARGE SCALE GENOMIC DNA]</scope>
    <source>
        <strain evidence="1 2">CCFEE 5885</strain>
    </source>
</reference>
<name>A0ABR0KGN1_9EURO</name>